<proteinExistence type="predicted"/>
<accession>A0A3M8AGR7</accession>
<reference evidence="1 2" key="1">
    <citation type="submission" date="2018-10" db="EMBL/GenBank/DDBJ databases">
        <title>Phylogenomics of Brevibacillus.</title>
        <authorList>
            <person name="Dunlap C."/>
        </authorList>
    </citation>
    <scope>NUCLEOTIDE SEQUENCE [LARGE SCALE GENOMIC DNA]</scope>
    <source>
        <strain evidence="1 2">NRRL NRS 1219</strain>
    </source>
</reference>
<dbReference type="AlphaFoldDB" id="A0A3M8AGR7"/>
<name>A0A3M8AGR7_9BACL</name>
<dbReference type="EMBL" id="RHHN01000070">
    <property type="protein sequence ID" value="RNB50406.1"/>
    <property type="molecule type" value="Genomic_DNA"/>
</dbReference>
<comment type="caution">
    <text evidence="1">The sequence shown here is derived from an EMBL/GenBank/DDBJ whole genome shotgun (WGS) entry which is preliminary data.</text>
</comment>
<organism evidence="1 2">
    <name type="scientific">Brevibacillus agri</name>
    <dbReference type="NCBI Taxonomy" id="51101"/>
    <lineage>
        <taxon>Bacteria</taxon>
        <taxon>Bacillati</taxon>
        <taxon>Bacillota</taxon>
        <taxon>Bacilli</taxon>
        <taxon>Bacillales</taxon>
        <taxon>Paenibacillaceae</taxon>
        <taxon>Brevibacillus</taxon>
    </lineage>
</organism>
<evidence type="ECO:0000313" key="1">
    <source>
        <dbReference type="EMBL" id="RNB50406.1"/>
    </source>
</evidence>
<dbReference type="Proteomes" id="UP000276178">
    <property type="component" value="Unassembled WGS sequence"/>
</dbReference>
<protein>
    <submittedName>
        <fullName evidence="1">Uncharacterized protein</fullName>
    </submittedName>
</protein>
<sequence>MAPLCVLKKAGQQGASLFFFSEGRRYRAAFFLLWSQGEKAALPGHSWYPIANESTNSAPATILSAQAGE</sequence>
<gene>
    <name evidence="1" type="ORF">EB820_21670</name>
</gene>
<evidence type="ECO:0000313" key="2">
    <source>
        <dbReference type="Proteomes" id="UP000276178"/>
    </source>
</evidence>